<dbReference type="GO" id="GO:0006338">
    <property type="term" value="P:chromatin remodeling"/>
    <property type="evidence" value="ECO:0007669"/>
    <property type="project" value="TreeGrafter"/>
</dbReference>
<evidence type="ECO:0000256" key="3">
    <source>
        <dbReference type="ARBA" id="ARBA00022771"/>
    </source>
</evidence>
<evidence type="ECO:0000259" key="7">
    <source>
        <dbReference type="PROSITE" id="PS51293"/>
    </source>
</evidence>
<sequence length="380" mass="43663">MEFDPGLAEYPCTNCTERLGSVHIECAVCEDIRLCLECFSCGAEFSRHERTHDYRVKNTRGKIIFHDESCEKDLLYSSDEMALLEAVERFNLGNWDDVAAHVANSMWSPKDLRDHYDRYYLHGKIAKATKLNLKPPLIKDHCSNDINDTCNKDIISKVNADDLTMIAYMPNRDDFEKEYNNEAESVLANLGIIPDDDDEIDRRRGKSFQPDVAVKKLRKRTLQHANTGKEPENYDSALEHQEALENGNTCVAGTKSSRPKTAVAVPTPATLEATRRNKKCRFYDSNCTIIQHPNDYRTFSPTDESESNFLLSNSEKTSCQLYNITPEDYKLLKMDLLIDCARQRRPWTSLCTENRVELNDNCLRIRNCVQNFMLECGWLS</sequence>
<dbReference type="GO" id="GO:0003682">
    <property type="term" value="F:chromatin binding"/>
    <property type="evidence" value="ECO:0007669"/>
    <property type="project" value="TreeGrafter"/>
</dbReference>
<dbReference type="CDD" id="cd00167">
    <property type="entry name" value="SANT"/>
    <property type="match status" value="1"/>
</dbReference>
<evidence type="ECO:0000256" key="2">
    <source>
        <dbReference type="ARBA" id="ARBA00022723"/>
    </source>
</evidence>
<dbReference type="GO" id="GO:0006357">
    <property type="term" value="P:regulation of transcription by RNA polymerase II"/>
    <property type="evidence" value="ECO:0007669"/>
    <property type="project" value="TreeGrafter"/>
</dbReference>
<feature type="domain" description="ZZ-type" evidence="6">
    <location>
        <begin position="7"/>
        <end position="62"/>
    </location>
</feature>
<dbReference type="InterPro" id="IPR000433">
    <property type="entry name" value="Znf_ZZ"/>
</dbReference>
<dbReference type="GO" id="GO:0005634">
    <property type="term" value="C:nucleus"/>
    <property type="evidence" value="ECO:0007669"/>
    <property type="project" value="UniProtKB-SubCell"/>
</dbReference>
<dbReference type="GO" id="GO:0008270">
    <property type="term" value="F:zinc ion binding"/>
    <property type="evidence" value="ECO:0007669"/>
    <property type="project" value="UniProtKB-KW"/>
</dbReference>
<keyword evidence="3 5" id="KW-0863">Zinc-finger</keyword>
<dbReference type="CDD" id="cd02335">
    <property type="entry name" value="ZZ_ADA2"/>
    <property type="match status" value="1"/>
</dbReference>
<dbReference type="PANTHER" id="PTHR12374:SF63">
    <property type="entry name" value="TRANSCRIPTIONAL ADAPTER 2-BETA"/>
    <property type="match status" value="1"/>
</dbReference>
<dbReference type="InterPro" id="IPR001005">
    <property type="entry name" value="SANT/Myb"/>
</dbReference>
<dbReference type="GO" id="GO:0070461">
    <property type="term" value="C:SAGA-type complex"/>
    <property type="evidence" value="ECO:0007669"/>
    <property type="project" value="TreeGrafter"/>
</dbReference>
<dbReference type="InterPro" id="IPR055141">
    <property type="entry name" value="TADA2A_B-like_dom"/>
</dbReference>
<name>A0A915HXM7_ROMCU</name>
<comment type="subcellular location">
    <subcellularLocation>
        <location evidence="1">Nucleus</location>
    </subcellularLocation>
</comment>
<dbReference type="PROSITE" id="PS51293">
    <property type="entry name" value="SANT"/>
    <property type="match status" value="1"/>
</dbReference>
<dbReference type="AlphaFoldDB" id="A0A915HXM7"/>
<accession>A0A915HXM7</accession>
<keyword evidence="2" id="KW-0479">Metal-binding</keyword>
<dbReference type="Pfam" id="PF25299">
    <property type="entry name" value="ZZ_ADA2"/>
    <property type="match status" value="1"/>
</dbReference>
<dbReference type="SUPFAM" id="SSF57850">
    <property type="entry name" value="RING/U-box"/>
    <property type="match status" value="1"/>
</dbReference>
<protein>
    <submittedName>
        <fullName evidence="9">Uncharacterized protein</fullName>
    </submittedName>
</protein>
<keyword evidence="8" id="KW-1185">Reference proteome</keyword>
<dbReference type="PROSITE" id="PS50135">
    <property type="entry name" value="ZF_ZZ_2"/>
    <property type="match status" value="1"/>
</dbReference>
<dbReference type="SUPFAM" id="SSF46689">
    <property type="entry name" value="Homeodomain-like"/>
    <property type="match status" value="1"/>
</dbReference>
<proteinExistence type="predicted"/>
<dbReference type="Proteomes" id="UP000887565">
    <property type="component" value="Unplaced"/>
</dbReference>
<organism evidence="8 9">
    <name type="scientific">Romanomermis culicivorax</name>
    <name type="common">Nematode worm</name>
    <dbReference type="NCBI Taxonomy" id="13658"/>
    <lineage>
        <taxon>Eukaryota</taxon>
        <taxon>Metazoa</taxon>
        <taxon>Ecdysozoa</taxon>
        <taxon>Nematoda</taxon>
        <taxon>Enoplea</taxon>
        <taxon>Dorylaimia</taxon>
        <taxon>Mermithida</taxon>
        <taxon>Mermithoidea</taxon>
        <taxon>Mermithidae</taxon>
        <taxon>Romanomermis</taxon>
    </lineage>
</organism>
<evidence type="ECO:0000313" key="8">
    <source>
        <dbReference type="Proteomes" id="UP000887565"/>
    </source>
</evidence>
<dbReference type="PANTHER" id="PTHR12374">
    <property type="entry name" value="TRANSCRIPTIONAL ADAPTOR 2 ADA2 -RELATED"/>
    <property type="match status" value="1"/>
</dbReference>
<dbReference type="InterPro" id="IPR041983">
    <property type="entry name" value="ADA2-like_ZZ"/>
</dbReference>
<dbReference type="InterPro" id="IPR017884">
    <property type="entry name" value="SANT_dom"/>
</dbReference>
<dbReference type="Pfam" id="PF22941">
    <property type="entry name" value="TADA2A-like_3rd"/>
    <property type="match status" value="1"/>
</dbReference>
<dbReference type="Gene3D" id="1.10.10.60">
    <property type="entry name" value="Homeodomain-like"/>
    <property type="match status" value="1"/>
</dbReference>
<dbReference type="PROSITE" id="PS01357">
    <property type="entry name" value="ZF_ZZ_1"/>
    <property type="match status" value="1"/>
</dbReference>
<keyword evidence="4" id="KW-0862">Zinc</keyword>
<feature type="domain" description="SANT" evidence="7">
    <location>
        <begin position="79"/>
        <end position="124"/>
    </location>
</feature>
<evidence type="ECO:0000256" key="4">
    <source>
        <dbReference type="ARBA" id="ARBA00022833"/>
    </source>
</evidence>
<evidence type="ECO:0000256" key="1">
    <source>
        <dbReference type="ARBA" id="ARBA00004123"/>
    </source>
</evidence>
<dbReference type="GO" id="GO:0003713">
    <property type="term" value="F:transcription coactivator activity"/>
    <property type="evidence" value="ECO:0007669"/>
    <property type="project" value="TreeGrafter"/>
</dbReference>
<dbReference type="InterPro" id="IPR009057">
    <property type="entry name" value="Homeodomain-like_sf"/>
</dbReference>
<evidence type="ECO:0000313" key="9">
    <source>
        <dbReference type="WBParaSite" id="nRc.2.0.1.t06575-RA"/>
    </source>
</evidence>
<reference evidence="9" key="1">
    <citation type="submission" date="2022-11" db="UniProtKB">
        <authorList>
            <consortium name="WormBaseParasite"/>
        </authorList>
    </citation>
    <scope>IDENTIFICATION</scope>
</reference>
<dbReference type="WBParaSite" id="nRc.2.0.1.t06575-RA">
    <property type="protein sequence ID" value="nRc.2.0.1.t06575-RA"/>
    <property type="gene ID" value="nRc.2.0.1.g06575"/>
</dbReference>
<evidence type="ECO:0000256" key="5">
    <source>
        <dbReference type="PROSITE-ProRule" id="PRU00228"/>
    </source>
</evidence>
<evidence type="ECO:0000259" key="6">
    <source>
        <dbReference type="PROSITE" id="PS50135"/>
    </source>
</evidence>